<keyword evidence="4" id="KW-0675">Receptor</keyword>
<dbReference type="CDD" id="cd13578">
    <property type="entry name" value="PBP2_Bug27"/>
    <property type="match status" value="1"/>
</dbReference>
<proteinExistence type="inferred from homology"/>
<dbReference type="InterPro" id="IPR042100">
    <property type="entry name" value="Bug_dom1"/>
</dbReference>
<accession>A0A4Q7RZB9</accession>
<dbReference type="Gene3D" id="3.40.190.10">
    <property type="entry name" value="Periplasmic binding protein-like II"/>
    <property type="match status" value="1"/>
</dbReference>
<keyword evidence="5" id="KW-1185">Reference proteome</keyword>
<dbReference type="Gene3D" id="3.40.190.150">
    <property type="entry name" value="Bordetella uptake gene, domain 1"/>
    <property type="match status" value="1"/>
</dbReference>
<feature type="signal peptide" evidence="3">
    <location>
        <begin position="1"/>
        <end position="26"/>
    </location>
</feature>
<dbReference type="SUPFAM" id="SSF53850">
    <property type="entry name" value="Periplasmic binding protein-like II"/>
    <property type="match status" value="1"/>
</dbReference>
<protein>
    <submittedName>
        <fullName evidence="4">Tripartite-type tricarboxylate transporter receptor subunit TctC</fullName>
    </submittedName>
</protein>
<feature type="chain" id="PRO_5020988050" evidence="3">
    <location>
        <begin position="27"/>
        <end position="327"/>
    </location>
</feature>
<dbReference type="Proteomes" id="UP000291078">
    <property type="component" value="Unassembled WGS sequence"/>
</dbReference>
<comment type="caution">
    <text evidence="4">The sequence shown here is derived from an EMBL/GenBank/DDBJ whole genome shotgun (WGS) entry which is preliminary data.</text>
</comment>
<comment type="similarity">
    <text evidence="1">Belongs to the UPF0065 (bug) family.</text>
</comment>
<name>A0A4Q7RZB9_9BURK</name>
<dbReference type="InterPro" id="IPR005064">
    <property type="entry name" value="BUG"/>
</dbReference>
<dbReference type="OrthoDB" id="8678477at2"/>
<keyword evidence="3" id="KW-0732">Signal</keyword>
<dbReference type="PANTHER" id="PTHR42928:SF5">
    <property type="entry name" value="BLR1237 PROTEIN"/>
    <property type="match status" value="1"/>
</dbReference>
<evidence type="ECO:0000313" key="4">
    <source>
        <dbReference type="EMBL" id="RZT39224.1"/>
    </source>
</evidence>
<dbReference type="EMBL" id="SGXM01000002">
    <property type="protein sequence ID" value="RZT39224.1"/>
    <property type="molecule type" value="Genomic_DNA"/>
</dbReference>
<sequence>MSSRFVLRSTLLSLALGVTVSGGAAAETYPSRPIRLVAPYPPGGATDVLARLLGKQLGDRLGQPVVVENRAGAGTVIGAAYVAKAAPDGYTLLLTAGTTTFTINPALQSNLPYDPIKSFEPIGFATRLPLVLVANPKAGIHNLRDLVAKAKAEPGKYSYGSFGQGSTAHFAGELLWNSAGVKLVHVPYKGSAPAMNDLLGGQIPLAIDTVTAVAPQIKAGKIQALAVTTARRSAQLPNVPTAAEAGIPGVDIDAWSILAAPRGLPDDVRQKLTKAFSDTLADPSTRKQLEDAGFEPRYGTPAQAQAQIESELPKMRAVAQRAGIKAE</sequence>
<dbReference type="PIRSF" id="PIRSF017082">
    <property type="entry name" value="YflP"/>
    <property type="match status" value="1"/>
</dbReference>
<reference evidence="4 5" key="1">
    <citation type="journal article" date="2015" name="Stand. Genomic Sci.">
        <title>Genomic Encyclopedia of Bacterial and Archaeal Type Strains, Phase III: the genomes of soil and plant-associated and newly described type strains.</title>
        <authorList>
            <person name="Whitman W.B."/>
            <person name="Woyke T."/>
            <person name="Klenk H.P."/>
            <person name="Zhou Y."/>
            <person name="Lilburn T.G."/>
            <person name="Beck B.J."/>
            <person name="De Vos P."/>
            <person name="Vandamme P."/>
            <person name="Eisen J.A."/>
            <person name="Garrity G."/>
            <person name="Hugenholtz P."/>
            <person name="Kyrpides N.C."/>
        </authorList>
    </citation>
    <scope>NUCLEOTIDE SEQUENCE [LARGE SCALE GENOMIC DNA]</scope>
    <source>
        <strain evidence="4 5">ASC-9842</strain>
    </source>
</reference>
<dbReference type="AlphaFoldDB" id="A0A4Q7RZB9"/>
<evidence type="ECO:0000313" key="5">
    <source>
        <dbReference type="Proteomes" id="UP000291078"/>
    </source>
</evidence>
<dbReference type="Pfam" id="PF03401">
    <property type="entry name" value="TctC"/>
    <property type="match status" value="1"/>
</dbReference>
<dbReference type="PANTHER" id="PTHR42928">
    <property type="entry name" value="TRICARBOXYLATE-BINDING PROTEIN"/>
    <property type="match status" value="1"/>
</dbReference>
<evidence type="ECO:0000256" key="3">
    <source>
        <dbReference type="SAM" id="SignalP"/>
    </source>
</evidence>
<evidence type="ECO:0000256" key="2">
    <source>
        <dbReference type="SAM" id="MobiDB-lite"/>
    </source>
</evidence>
<dbReference type="RefSeq" id="WP_130391417.1">
    <property type="nucleotide sequence ID" value="NZ_SGXM01000002.1"/>
</dbReference>
<gene>
    <name evidence="4" type="ORF">EV147_2419</name>
</gene>
<evidence type="ECO:0000256" key="1">
    <source>
        <dbReference type="ARBA" id="ARBA00006987"/>
    </source>
</evidence>
<feature type="region of interest" description="Disordered" evidence="2">
    <location>
        <begin position="283"/>
        <end position="311"/>
    </location>
</feature>
<organism evidence="4 5">
    <name type="scientific">Cupriavidus agavae</name>
    <dbReference type="NCBI Taxonomy" id="1001822"/>
    <lineage>
        <taxon>Bacteria</taxon>
        <taxon>Pseudomonadati</taxon>
        <taxon>Pseudomonadota</taxon>
        <taxon>Betaproteobacteria</taxon>
        <taxon>Burkholderiales</taxon>
        <taxon>Burkholderiaceae</taxon>
        <taxon>Cupriavidus</taxon>
    </lineage>
</organism>